<dbReference type="AlphaFoldDB" id="A0A4C1V250"/>
<evidence type="ECO:0000313" key="2">
    <source>
        <dbReference type="Proteomes" id="UP000299102"/>
    </source>
</evidence>
<dbReference type="EMBL" id="BGZK01000262">
    <property type="protein sequence ID" value="GBP32589.1"/>
    <property type="molecule type" value="Genomic_DNA"/>
</dbReference>
<evidence type="ECO:0000313" key="1">
    <source>
        <dbReference type="EMBL" id="GBP32589.1"/>
    </source>
</evidence>
<reference evidence="1 2" key="1">
    <citation type="journal article" date="2019" name="Commun. Biol.">
        <title>The bagworm genome reveals a unique fibroin gene that provides high tensile strength.</title>
        <authorList>
            <person name="Kono N."/>
            <person name="Nakamura H."/>
            <person name="Ohtoshi R."/>
            <person name="Tomita M."/>
            <person name="Numata K."/>
            <person name="Arakawa K."/>
        </authorList>
    </citation>
    <scope>NUCLEOTIDE SEQUENCE [LARGE SCALE GENOMIC DNA]</scope>
</reference>
<accession>A0A4C1V250</accession>
<protein>
    <submittedName>
        <fullName evidence="1">Uncharacterized protein</fullName>
    </submittedName>
</protein>
<dbReference type="Proteomes" id="UP000299102">
    <property type="component" value="Unassembled WGS sequence"/>
</dbReference>
<comment type="caution">
    <text evidence="1">The sequence shown here is derived from an EMBL/GenBank/DDBJ whole genome shotgun (WGS) entry which is preliminary data.</text>
</comment>
<sequence>MRRGQKPAYTFSRGGAFRYPPIIEVSTPEPPSWAGMCSARPTSGVKIKTAPSKTDSLPYSRRHKADGQFDVNQKSICRFTRDQDRTKHLAIFRKRP</sequence>
<name>A0A4C1V250_EUMVA</name>
<keyword evidence="2" id="KW-1185">Reference proteome</keyword>
<organism evidence="1 2">
    <name type="scientific">Eumeta variegata</name>
    <name type="common">Bagworm moth</name>
    <name type="synonym">Eumeta japonica</name>
    <dbReference type="NCBI Taxonomy" id="151549"/>
    <lineage>
        <taxon>Eukaryota</taxon>
        <taxon>Metazoa</taxon>
        <taxon>Ecdysozoa</taxon>
        <taxon>Arthropoda</taxon>
        <taxon>Hexapoda</taxon>
        <taxon>Insecta</taxon>
        <taxon>Pterygota</taxon>
        <taxon>Neoptera</taxon>
        <taxon>Endopterygota</taxon>
        <taxon>Lepidoptera</taxon>
        <taxon>Glossata</taxon>
        <taxon>Ditrysia</taxon>
        <taxon>Tineoidea</taxon>
        <taxon>Psychidae</taxon>
        <taxon>Oiketicinae</taxon>
        <taxon>Eumeta</taxon>
    </lineage>
</organism>
<proteinExistence type="predicted"/>
<gene>
    <name evidence="1" type="ORF">EVAR_25948_1</name>
</gene>